<keyword evidence="5" id="KW-1185">Reference proteome</keyword>
<keyword evidence="1" id="KW-1003">Cell membrane</keyword>
<evidence type="ECO:0000313" key="4">
    <source>
        <dbReference type="EMBL" id="RRJ23374.1"/>
    </source>
</evidence>
<dbReference type="Pfam" id="PF07348">
    <property type="entry name" value="Syd"/>
    <property type="match status" value="1"/>
</dbReference>
<organism evidence="4 5">
    <name type="scientific">Rheinheimera mesophila</name>
    <dbReference type="NCBI Taxonomy" id="1547515"/>
    <lineage>
        <taxon>Bacteria</taxon>
        <taxon>Pseudomonadati</taxon>
        <taxon>Pseudomonadota</taxon>
        <taxon>Gammaproteobacteria</taxon>
        <taxon>Chromatiales</taxon>
        <taxon>Chromatiaceae</taxon>
        <taxon>Rheinheimera</taxon>
    </lineage>
</organism>
<dbReference type="Proteomes" id="UP000276260">
    <property type="component" value="Unassembled WGS sequence"/>
</dbReference>
<reference evidence="4 5" key="1">
    <citation type="submission" date="2018-11" db="EMBL/GenBank/DDBJ databases">
        <title>Draft genome analysis of Rheinheimera mesophila isolated from an industrial waste site.</title>
        <authorList>
            <person name="Yu Q."/>
            <person name="Qi Y."/>
            <person name="Zhang H."/>
            <person name="Lu Y."/>
            <person name="Pu J."/>
        </authorList>
    </citation>
    <scope>NUCLEOTIDE SEQUENCE [LARGE SCALE GENOMIC DNA]</scope>
    <source>
        <strain evidence="4 5">IITR13</strain>
    </source>
</reference>
<gene>
    <name evidence="4" type="ORF">EIK76_04690</name>
</gene>
<dbReference type="SUPFAM" id="SSF160631">
    <property type="entry name" value="SMI1/KNR4-like"/>
    <property type="match status" value="1"/>
</dbReference>
<dbReference type="Gene3D" id="3.40.1580.20">
    <property type="entry name" value="Syd protein"/>
    <property type="match status" value="1"/>
</dbReference>
<name>A0A3P3QQA6_9GAMM</name>
<dbReference type="InterPro" id="IPR009948">
    <property type="entry name" value="Syd"/>
</dbReference>
<evidence type="ECO:0000313" key="5">
    <source>
        <dbReference type="Proteomes" id="UP000276260"/>
    </source>
</evidence>
<keyword evidence="2" id="KW-0997">Cell inner membrane</keyword>
<keyword evidence="3" id="KW-0472">Membrane</keyword>
<proteinExistence type="predicted"/>
<dbReference type="InterPro" id="IPR038228">
    <property type="entry name" value="Syd_sf"/>
</dbReference>
<dbReference type="GO" id="GO:0009898">
    <property type="term" value="C:cytoplasmic side of plasma membrane"/>
    <property type="evidence" value="ECO:0007669"/>
    <property type="project" value="InterPro"/>
</dbReference>
<comment type="caution">
    <text evidence="4">The sequence shown here is derived from an EMBL/GenBank/DDBJ whole genome shotgun (WGS) entry which is preliminary data.</text>
</comment>
<dbReference type="NCBIfam" id="NF003439">
    <property type="entry name" value="PRK04968.1"/>
    <property type="match status" value="1"/>
</dbReference>
<dbReference type="InterPro" id="IPR037883">
    <property type="entry name" value="Knr4/Smi1-like_sf"/>
</dbReference>
<evidence type="ECO:0000256" key="3">
    <source>
        <dbReference type="ARBA" id="ARBA00023136"/>
    </source>
</evidence>
<evidence type="ECO:0000256" key="1">
    <source>
        <dbReference type="ARBA" id="ARBA00022475"/>
    </source>
</evidence>
<evidence type="ECO:0000256" key="2">
    <source>
        <dbReference type="ARBA" id="ARBA00022519"/>
    </source>
</evidence>
<dbReference type="AlphaFoldDB" id="A0A3P3QQA6"/>
<sequence length="175" mass="20070">MPGQFHQQFTHFVASYYEKNPKLISWADPEQDSPCQYGVVVDGEVHWRPVQAEPALDLSATQQALELKFPAELVSFYTSYFGGGLKVRHQRGELELLMSWHQADFERLQQNIIAHILMKRRLKQRETVFIAATDHDDYLISVLVATGEVYLEKVGMEVKDLLAPDLATFLTQLSF</sequence>
<dbReference type="OrthoDB" id="5599437at2"/>
<protein>
    <submittedName>
        <fullName evidence="4">SecY-interacting protein</fullName>
    </submittedName>
</protein>
<accession>A0A3P3QQA6</accession>
<dbReference type="EMBL" id="RRCF01000001">
    <property type="protein sequence ID" value="RRJ23374.1"/>
    <property type="molecule type" value="Genomic_DNA"/>
</dbReference>
<dbReference type="CDD" id="cd16323">
    <property type="entry name" value="Syd"/>
    <property type="match status" value="1"/>
</dbReference>
<dbReference type="RefSeq" id="WP_046521235.1">
    <property type="nucleotide sequence ID" value="NZ_LAVS01000091.1"/>
</dbReference>